<evidence type="ECO:0000256" key="8">
    <source>
        <dbReference type="ARBA" id="ARBA00022840"/>
    </source>
</evidence>
<dbReference type="CDD" id="cd13932">
    <property type="entry name" value="HN_RTEL1"/>
    <property type="match status" value="1"/>
</dbReference>
<dbReference type="FunFam" id="3.40.50.300:FF:000691">
    <property type="entry name" value="Regulator of telomere elongation helicase 1"/>
    <property type="match status" value="1"/>
</dbReference>
<dbReference type="GeneTree" id="ENSGT00950000182970"/>
<dbReference type="NCBIfam" id="TIGR00604">
    <property type="entry name" value="rad3"/>
    <property type="match status" value="1"/>
</dbReference>
<evidence type="ECO:0000256" key="2">
    <source>
        <dbReference type="ARBA" id="ARBA00022485"/>
    </source>
</evidence>
<accession>A0A8C7UFZ0</accession>
<dbReference type="CDD" id="cd17970">
    <property type="entry name" value="DEAHc_FancJ"/>
    <property type="match status" value="1"/>
</dbReference>
<sequence length="1142" mass="128063">MPPLTLKGINVDFPFTPYECQKEYMSKVIECLQNKVNGVLESPTGTGKTLCLLCATLAWKDYFKDTISARKIAEKMGGAELFPNTPLASWGTAATDGDTTTYYTDIPKIIYASRTHSQLTQVINELKNTSYRPKVCVLGSREQLCINPEVMRQESNHLKVHMCRQKISTRSCVFYNNVEEKSMDKDLVNSILDVEDLVKAGNKQRVCPYYLSRSLKQQAEIIFMPYNYLLDPKSRRAHNIELKGAVVIFDEAHNVEKMCEESTSFDLTPYDLASAIDAVDKLLAEQAKEAGRGDVSEDFNMESINGGQNNYCPHNLQTHCKDNFIYELFQKAHLTFDTRTPIFEALEQITGYLAGKPGIFMNTTGLQKLADIIQVWCTFKVHIHKDTSHHKKKQNTDVWSSSSSKKQGNVLSYWCFSPGFSMQELVRQGVRSIILTSGTLSPLSSFTSEMQIPFPVCLENPHVIQHDQIFVSIIDRGPDGVQLSSAFDRRFVPENMASLGNTVVNLGRVVPHGLLVFFPSYPVMDKTLEFWRANGHADRIENIKPMFVEPRGKGTFTEIIDGYYEKVNDSKSKGGSFFAVCRGKASEGLDFADTYGRGVIITGLPFPPRMDPRVILKMQYLDEMCRKKTPGVQYLSGQNWYRQQASRAVNQAIGRVIRHRDDYGAIFLCDHRFKSTDARAQLPSWIRPYVRTYDNFGNVVRDVAQFFRVAQKHRPPPEKKPAKGSCGGAVHSADAQCVSAGPCHSSESSTKGGFAQKAKVLDSHVPSLKRRRLNEHGGSEGNGMARLCIEYETEMEASRRRPAGLLDALEHSDCRYGDEDEALGGEERANRISTLSLQYDKRVDDELRGGKRKIKVVQERKQVDISGKAGKAKSFLAEMKRSLSQVNFQRIMVALQTYKQMDDLDELLAEAADLFTGDTNTHNLLRGFYQFIRPHHKKRFDEKCVELTGQGCGYKPDHSLSKEEKETLMQNGGVSSCSQLNASLLLNKGGHHLGIHGLTTEEHLPKNKVLTVQSAQKSQIYVSFIADVKKSIGLEKSNQLFSAIQSYKKTDNYDSLVGTVVSLLTEKNEDFNLLTFALFIRPHHKKQYKEMLDALIGDSTGSSASSGISGQLIKGECTIRKCLQERITCSNSGEVLVLSALL</sequence>
<keyword evidence="13 16" id="KW-0413">Isomerase</keyword>
<dbReference type="InterPro" id="IPR027417">
    <property type="entry name" value="P-loop_NTPase"/>
</dbReference>
<dbReference type="Gene3D" id="1.20.1160.20">
    <property type="match status" value="2"/>
</dbReference>
<dbReference type="GO" id="GO:0090657">
    <property type="term" value="P:telomeric loop disassembly"/>
    <property type="evidence" value="ECO:0007669"/>
    <property type="project" value="TreeGrafter"/>
</dbReference>
<dbReference type="PANTHER" id="PTHR11472">
    <property type="entry name" value="DNA REPAIR DEAD HELICASE RAD3/XP-D SUBFAMILY MEMBER"/>
    <property type="match status" value="1"/>
</dbReference>
<dbReference type="GO" id="GO:0051539">
    <property type="term" value="F:4 iron, 4 sulfur cluster binding"/>
    <property type="evidence" value="ECO:0007669"/>
    <property type="project" value="UniProtKB-UniRule"/>
</dbReference>
<evidence type="ECO:0000256" key="12">
    <source>
        <dbReference type="ARBA" id="ARBA00023204"/>
    </source>
</evidence>
<comment type="similarity">
    <text evidence="16">Belongs to the helicase family. RAD3/XPD subfamily.</text>
</comment>
<dbReference type="GO" id="GO:1904430">
    <property type="term" value="P:negative regulation of t-circle formation"/>
    <property type="evidence" value="ECO:0007669"/>
    <property type="project" value="TreeGrafter"/>
</dbReference>
<evidence type="ECO:0000256" key="9">
    <source>
        <dbReference type="ARBA" id="ARBA00023004"/>
    </source>
</evidence>
<comment type="caution">
    <text evidence="16">Lacks conserved residue(s) required for the propagation of feature annotation.</text>
</comment>
<evidence type="ECO:0000256" key="13">
    <source>
        <dbReference type="ARBA" id="ARBA00023235"/>
    </source>
</evidence>
<evidence type="ECO:0000256" key="3">
    <source>
        <dbReference type="ARBA" id="ARBA00022723"/>
    </source>
</evidence>
<dbReference type="Pfam" id="PF23109">
    <property type="entry name" value="ARCH_RTEL1"/>
    <property type="match status" value="1"/>
</dbReference>
<dbReference type="PANTHER" id="PTHR11472:SF34">
    <property type="entry name" value="REGULATOR OF TELOMERE ELONGATION HELICASE 1"/>
    <property type="match status" value="1"/>
</dbReference>
<keyword evidence="10 16" id="KW-0411">Iron-sulfur</keyword>
<evidence type="ECO:0000256" key="11">
    <source>
        <dbReference type="ARBA" id="ARBA00023125"/>
    </source>
</evidence>
<dbReference type="InterPro" id="IPR010614">
    <property type="entry name" value="RAD3-like_helicase_DEAD"/>
</dbReference>
<dbReference type="InterPro" id="IPR013020">
    <property type="entry name" value="Rad3/Chl1-like"/>
</dbReference>
<keyword evidence="19" id="KW-1185">Reference proteome</keyword>
<dbReference type="InterPro" id="IPR006555">
    <property type="entry name" value="ATP-dep_Helicase_C"/>
</dbReference>
<evidence type="ECO:0000259" key="17">
    <source>
        <dbReference type="PROSITE" id="PS51193"/>
    </source>
</evidence>
<comment type="function">
    <text evidence="16">A probable ATP-dependent DNA helicase implicated in telomere-length regulation, DNA repair and the maintenance of genomic stability. Acts as an anti-recombinase to counteract toxic recombination and limit crossover during meiosis. Regulates meiotic recombination and crossover homeostasis by physically dissociating strand invasion events and thereby promotes noncrossover repair by meiotic synthesis dependent strand annealing (SDSA) as well as disassembly of D loop recombination intermediates. Also disassembles T loops and prevents telomere fragility by counteracting telomeric G4-DNA structures, which together ensure the dynamics and stability of the telomere.</text>
</comment>
<dbReference type="GO" id="GO:0006260">
    <property type="term" value="P:DNA replication"/>
    <property type="evidence" value="ECO:0007669"/>
    <property type="project" value="InterPro"/>
</dbReference>
<comment type="subcellular location">
    <subcellularLocation>
        <location evidence="1 16">Nucleus</location>
    </subcellularLocation>
</comment>
<keyword evidence="9 16" id="KW-0408">Iron</keyword>
<dbReference type="Pfam" id="PF06733">
    <property type="entry name" value="DEAD_2"/>
    <property type="match status" value="1"/>
</dbReference>
<dbReference type="Pfam" id="PF13307">
    <property type="entry name" value="Helicase_C_2"/>
    <property type="match status" value="1"/>
</dbReference>
<keyword evidence="12 16" id="KW-0234">DNA repair</keyword>
<dbReference type="SMART" id="SM00491">
    <property type="entry name" value="HELICc2"/>
    <property type="match status" value="1"/>
</dbReference>
<dbReference type="InterPro" id="IPR057498">
    <property type="entry name" value="Rtel1_ARCH"/>
</dbReference>
<dbReference type="GO" id="GO:0003677">
    <property type="term" value="F:DNA binding"/>
    <property type="evidence" value="ECO:0007669"/>
    <property type="project" value="UniProtKB-UniRule"/>
</dbReference>
<dbReference type="GO" id="GO:0006281">
    <property type="term" value="P:DNA repair"/>
    <property type="evidence" value="ECO:0007669"/>
    <property type="project" value="UniProtKB-UniRule"/>
</dbReference>
<dbReference type="HAMAP" id="MF_03065">
    <property type="entry name" value="RTEL1"/>
    <property type="match status" value="1"/>
</dbReference>
<comment type="catalytic activity">
    <reaction evidence="15 16">
        <text>ATP + H2O = ADP + phosphate + H(+)</text>
        <dbReference type="Rhea" id="RHEA:13065"/>
        <dbReference type="ChEBI" id="CHEBI:15377"/>
        <dbReference type="ChEBI" id="CHEBI:15378"/>
        <dbReference type="ChEBI" id="CHEBI:30616"/>
        <dbReference type="ChEBI" id="CHEBI:43474"/>
        <dbReference type="ChEBI" id="CHEBI:456216"/>
    </reaction>
</comment>
<dbReference type="GO" id="GO:0005524">
    <property type="term" value="F:ATP binding"/>
    <property type="evidence" value="ECO:0007669"/>
    <property type="project" value="UniProtKB-UniRule"/>
</dbReference>
<keyword evidence="4 16" id="KW-0547">Nucleotide-binding</keyword>
<dbReference type="EC" id="5.6.2.-" evidence="16"/>
<protein>
    <recommendedName>
        <fullName evidence="16">Regulator of telomere elongation helicase 1</fullName>
        <ecNumber evidence="16">5.6.2.-</ecNumber>
    </recommendedName>
</protein>
<dbReference type="InterPro" id="IPR014013">
    <property type="entry name" value="Helic_SF1/SF2_ATP-bd_DinG/Rad3"/>
</dbReference>
<name>A0A8C7UFZ0_ONCMY</name>
<dbReference type="CDD" id="cd18788">
    <property type="entry name" value="SF2_C_XPD"/>
    <property type="match status" value="1"/>
</dbReference>
<dbReference type="PROSITE" id="PS51193">
    <property type="entry name" value="HELICASE_ATP_BIND_2"/>
    <property type="match status" value="1"/>
</dbReference>
<dbReference type="GO" id="GO:0006310">
    <property type="term" value="P:DNA recombination"/>
    <property type="evidence" value="ECO:0007669"/>
    <property type="project" value="InterPro"/>
</dbReference>
<dbReference type="Proteomes" id="UP000694395">
    <property type="component" value="Chromosome 9"/>
</dbReference>
<dbReference type="InterPro" id="IPR049909">
    <property type="entry name" value="Rtel1_HHD"/>
</dbReference>
<keyword evidence="11 16" id="KW-0238">DNA-binding</keyword>
<evidence type="ECO:0000256" key="5">
    <source>
        <dbReference type="ARBA" id="ARBA00022763"/>
    </source>
</evidence>
<dbReference type="GO" id="GO:0046872">
    <property type="term" value="F:metal ion binding"/>
    <property type="evidence" value="ECO:0007669"/>
    <property type="project" value="UniProtKB-UniRule"/>
</dbReference>
<proteinExistence type="inferred from homology"/>
<keyword evidence="6 16" id="KW-0378">Hydrolase</keyword>
<reference evidence="18" key="2">
    <citation type="submission" date="2025-08" db="UniProtKB">
        <authorList>
            <consortium name="Ensembl"/>
        </authorList>
    </citation>
    <scope>IDENTIFICATION</scope>
</reference>
<dbReference type="GO" id="GO:0070182">
    <property type="term" value="F:DNA polymerase binding"/>
    <property type="evidence" value="ECO:0007669"/>
    <property type="project" value="TreeGrafter"/>
</dbReference>
<dbReference type="GO" id="GO:0010569">
    <property type="term" value="P:regulation of double-strand break repair via homologous recombination"/>
    <property type="evidence" value="ECO:0007669"/>
    <property type="project" value="UniProtKB-UniRule"/>
</dbReference>
<evidence type="ECO:0000256" key="16">
    <source>
        <dbReference type="HAMAP-Rule" id="MF_03065"/>
    </source>
</evidence>
<dbReference type="InterPro" id="IPR045028">
    <property type="entry name" value="DinG/Rad3-like"/>
</dbReference>
<keyword evidence="7 16" id="KW-0347">Helicase</keyword>
<evidence type="ECO:0000256" key="6">
    <source>
        <dbReference type="ARBA" id="ARBA00022801"/>
    </source>
</evidence>
<dbReference type="Ensembl" id="ENSOMYT00000101739.2">
    <property type="protein sequence ID" value="ENSOMYP00000093557.2"/>
    <property type="gene ID" value="ENSOMYG00000042792.2"/>
</dbReference>
<dbReference type="FunFam" id="3.40.50.300:FF:000431">
    <property type="entry name" value="Regulator of telomere elongation helicase 1"/>
    <property type="match status" value="1"/>
</dbReference>
<keyword evidence="14 16" id="KW-0539">Nucleus</keyword>
<keyword evidence="8 16" id="KW-0067">ATP-binding</keyword>
<evidence type="ECO:0000256" key="4">
    <source>
        <dbReference type="ARBA" id="ARBA00022741"/>
    </source>
</evidence>
<dbReference type="Pfam" id="PF23116">
    <property type="entry name" value="HHD_RTEL1"/>
    <property type="match status" value="2"/>
</dbReference>
<dbReference type="InterPro" id="IPR006554">
    <property type="entry name" value="Helicase-like_DEXD_c2"/>
</dbReference>
<feature type="binding site" evidence="16">
    <location>
        <position position="172"/>
    </location>
    <ligand>
        <name>[4Fe-4S] cluster</name>
        <dbReference type="ChEBI" id="CHEBI:49883"/>
    </ligand>
</feature>
<feature type="domain" description="Helicase ATP-binding" evidence="17">
    <location>
        <begin position="7"/>
        <end position="296"/>
    </location>
</feature>
<dbReference type="GO" id="GO:0016818">
    <property type="term" value="F:hydrolase activity, acting on acid anhydrides, in phosphorus-containing anhydrides"/>
    <property type="evidence" value="ECO:0007669"/>
    <property type="project" value="InterPro"/>
</dbReference>
<feature type="binding site" evidence="16">
    <location>
        <position position="163"/>
    </location>
    <ligand>
        <name>[4Fe-4S] cluster</name>
        <dbReference type="ChEBI" id="CHEBI:49883"/>
    </ligand>
</feature>
<evidence type="ECO:0000313" key="18">
    <source>
        <dbReference type="Ensembl" id="ENSOMYP00000093557.2"/>
    </source>
</evidence>
<keyword evidence="2 16" id="KW-0004">4Fe-4S</keyword>
<dbReference type="InterPro" id="IPR030845">
    <property type="entry name" value="RTEL1"/>
</dbReference>
<evidence type="ECO:0000313" key="19">
    <source>
        <dbReference type="Proteomes" id="UP000694395"/>
    </source>
</evidence>
<keyword evidence="5 16" id="KW-0227">DNA damage</keyword>
<evidence type="ECO:0000256" key="14">
    <source>
        <dbReference type="ARBA" id="ARBA00023242"/>
    </source>
</evidence>
<reference evidence="18" key="1">
    <citation type="submission" date="2020-07" db="EMBL/GenBank/DDBJ databases">
        <title>A long reads based de novo assembly of the rainbow trout Arlee double haploid line genome.</title>
        <authorList>
            <person name="Gao G."/>
            <person name="Palti Y."/>
        </authorList>
    </citation>
    <scope>NUCLEOTIDE SEQUENCE [LARGE SCALE GENOMIC DNA]</scope>
</reference>
<dbReference type="SUPFAM" id="SSF52540">
    <property type="entry name" value="P-loop containing nucleoside triphosphate hydrolases"/>
    <property type="match status" value="2"/>
</dbReference>
<evidence type="ECO:0000256" key="10">
    <source>
        <dbReference type="ARBA" id="ARBA00023014"/>
    </source>
</evidence>
<dbReference type="GO" id="GO:0003678">
    <property type="term" value="F:DNA helicase activity"/>
    <property type="evidence" value="ECO:0007669"/>
    <property type="project" value="UniProtKB-UniRule"/>
</dbReference>
<dbReference type="Gene3D" id="3.40.50.300">
    <property type="entry name" value="P-loop containing nucleotide triphosphate hydrolases"/>
    <property type="match status" value="2"/>
</dbReference>
<evidence type="ECO:0000256" key="15">
    <source>
        <dbReference type="ARBA" id="ARBA00049360"/>
    </source>
</evidence>
<feature type="binding site" evidence="16">
    <location>
        <position position="207"/>
    </location>
    <ligand>
        <name>[4Fe-4S] cluster</name>
        <dbReference type="ChEBI" id="CHEBI:49883"/>
    </ligand>
</feature>
<gene>
    <name evidence="16 18" type="primary">RTEL1</name>
</gene>
<dbReference type="AlphaFoldDB" id="A0A8C7UFZ0"/>
<feature type="binding site" evidence="16">
    <location>
        <position position="145"/>
    </location>
    <ligand>
        <name>[4Fe-4S] cluster</name>
        <dbReference type="ChEBI" id="CHEBI:49883"/>
    </ligand>
</feature>
<organism evidence="18 19">
    <name type="scientific">Oncorhynchus mykiss</name>
    <name type="common">Rainbow trout</name>
    <name type="synonym">Salmo gairdneri</name>
    <dbReference type="NCBI Taxonomy" id="8022"/>
    <lineage>
        <taxon>Eukaryota</taxon>
        <taxon>Metazoa</taxon>
        <taxon>Chordata</taxon>
        <taxon>Craniata</taxon>
        <taxon>Vertebrata</taxon>
        <taxon>Euteleostomi</taxon>
        <taxon>Actinopterygii</taxon>
        <taxon>Neopterygii</taxon>
        <taxon>Teleostei</taxon>
        <taxon>Protacanthopterygii</taxon>
        <taxon>Salmoniformes</taxon>
        <taxon>Salmonidae</taxon>
        <taxon>Salmoninae</taxon>
        <taxon>Oncorhynchus</taxon>
    </lineage>
</organism>
<reference evidence="18" key="3">
    <citation type="submission" date="2025-09" db="UniProtKB">
        <authorList>
            <consortium name="Ensembl"/>
        </authorList>
    </citation>
    <scope>IDENTIFICATION</scope>
</reference>
<dbReference type="GO" id="GO:0005634">
    <property type="term" value="C:nucleus"/>
    <property type="evidence" value="ECO:0007669"/>
    <property type="project" value="UniProtKB-SubCell"/>
</dbReference>
<evidence type="ECO:0000256" key="7">
    <source>
        <dbReference type="ARBA" id="ARBA00022806"/>
    </source>
</evidence>
<keyword evidence="3 16" id="KW-0479">Metal-binding</keyword>
<dbReference type="GO" id="GO:0045910">
    <property type="term" value="P:negative regulation of DNA recombination"/>
    <property type="evidence" value="ECO:0007669"/>
    <property type="project" value="TreeGrafter"/>
</dbReference>
<evidence type="ECO:0000256" key="1">
    <source>
        <dbReference type="ARBA" id="ARBA00004123"/>
    </source>
</evidence>
<dbReference type="SMART" id="SM00488">
    <property type="entry name" value="DEXDc2"/>
    <property type="match status" value="1"/>
</dbReference>